<comment type="caution">
    <text evidence="1">The sequence shown here is derived from an EMBL/GenBank/DDBJ whole genome shotgun (WGS) entry which is preliminary data.</text>
</comment>
<organism evidence="1 2">
    <name type="scientific">Rugamonas fusca</name>
    <dbReference type="NCBI Taxonomy" id="2758568"/>
    <lineage>
        <taxon>Bacteria</taxon>
        <taxon>Pseudomonadati</taxon>
        <taxon>Pseudomonadota</taxon>
        <taxon>Betaproteobacteria</taxon>
        <taxon>Burkholderiales</taxon>
        <taxon>Oxalobacteraceae</taxon>
        <taxon>Telluria group</taxon>
        <taxon>Rugamonas</taxon>
    </lineage>
</organism>
<dbReference type="Proteomes" id="UP000566711">
    <property type="component" value="Unassembled WGS sequence"/>
</dbReference>
<name>A0A7W2EFY7_9BURK</name>
<protein>
    <submittedName>
        <fullName evidence="1">Uncharacterized protein</fullName>
    </submittedName>
</protein>
<proteinExistence type="predicted"/>
<dbReference type="EMBL" id="JACEZS010000005">
    <property type="protein sequence ID" value="MBA5605259.1"/>
    <property type="molecule type" value="Genomic_DNA"/>
</dbReference>
<evidence type="ECO:0000313" key="1">
    <source>
        <dbReference type="EMBL" id="MBA5605259.1"/>
    </source>
</evidence>
<sequence>MLALAGCTQALAGGLRPLEDTEMSNVTGGDGISFAAHIVLNDPTLVGAVADSRLSLGFNGDGQNRYLVIKNLRGSIDMWAVSLGVQQRSDGGGDTITIGLPGYVRYGNFGFESLSVQTDPTAPVTGNLGSLNINGNVSLQGQVRLWSH</sequence>
<accession>A0A7W2EFY7</accession>
<gene>
    <name evidence="1" type="ORF">H3H36_07800</name>
</gene>
<reference evidence="1 2" key="1">
    <citation type="submission" date="2020-07" db="EMBL/GenBank/DDBJ databases">
        <title>Novel species isolated from subtropical streams in China.</title>
        <authorList>
            <person name="Lu H."/>
        </authorList>
    </citation>
    <scope>NUCLEOTIDE SEQUENCE [LARGE SCALE GENOMIC DNA]</scope>
    <source>
        <strain evidence="1 2">FT3S</strain>
    </source>
</reference>
<evidence type="ECO:0000313" key="2">
    <source>
        <dbReference type="Proteomes" id="UP000566711"/>
    </source>
</evidence>
<dbReference type="AlphaFoldDB" id="A0A7W2EFY7"/>
<keyword evidence="2" id="KW-1185">Reference proteome</keyword>